<dbReference type="InterPro" id="IPR007502">
    <property type="entry name" value="Helicase-assoc_dom"/>
</dbReference>
<dbReference type="CDD" id="cd18791">
    <property type="entry name" value="SF2_C_RHA"/>
    <property type="match status" value="1"/>
</dbReference>
<dbReference type="SUPFAM" id="SSF52540">
    <property type="entry name" value="P-loop containing nucleoside triphosphate hydrolases"/>
    <property type="match status" value="1"/>
</dbReference>
<dbReference type="Gene3D" id="3.40.50.300">
    <property type="entry name" value="P-loop containing nucleotide triphosphate hydrolases"/>
    <property type="match status" value="1"/>
</dbReference>
<reference evidence="3 4" key="1">
    <citation type="submission" date="2019-09" db="EMBL/GenBank/DDBJ databases">
        <title>Bird 10,000 Genomes (B10K) Project - Family phase.</title>
        <authorList>
            <person name="Zhang G."/>
        </authorList>
    </citation>
    <scope>NUCLEOTIDE SEQUENCE [LARGE SCALE GENOMIC DNA]</scope>
    <source>
        <strain evidence="3">B10K-CU-031-12</strain>
        <tissue evidence="3">Muscle</tissue>
    </source>
</reference>
<feature type="non-terminal residue" evidence="3">
    <location>
        <position position="343"/>
    </location>
</feature>
<keyword evidence="3" id="KW-0547">Nucleotide-binding</keyword>
<dbReference type="AlphaFoldDB" id="A0A7K8RJY1"/>
<organism evidence="3 4">
    <name type="scientific">Rhodinocichla rosea</name>
    <dbReference type="NCBI Taxonomy" id="58203"/>
    <lineage>
        <taxon>Eukaryota</taxon>
        <taxon>Metazoa</taxon>
        <taxon>Chordata</taxon>
        <taxon>Craniata</taxon>
        <taxon>Vertebrata</taxon>
        <taxon>Euteleostomi</taxon>
        <taxon>Archelosauria</taxon>
        <taxon>Archosauria</taxon>
        <taxon>Dinosauria</taxon>
        <taxon>Saurischia</taxon>
        <taxon>Theropoda</taxon>
        <taxon>Coelurosauria</taxon>
        <taxon>Aves</taxon>
        <taxon>Neognathae</taxon>
        <taxon>Neoaves</taxon>
        <taxon>Telluraves</taxon>
        <taxon>Australaves</taxon>
        <taxon>Passeriformes</taxon>
        <taxon>Thraupidae</taxon>
        <taxon>Rhodinocichla</taxon>
    </lineage>
</organism>
<dbReference type="PANTHER" id="PTHR18934:SF113">
    <property type="entry name" value="ATP-DEPENDENT RNA HELICASE TDRD9"/>
    <property type="match status" value="1"/>
</dbReference>
<evidence type="ECO:0000259" key="2">
    <source>
        <dbReference type="SMART" id="SM00847"/>
    </source>
</evidence>
<feature type="non-terminal residue" evidence="3">
    <location>
        <position position="1"/>
    </location>
</feature>
<dbReference type="Gene3D" id="1.20.120.1080">
    <property type="match status" value="1"/>
</dbReference>
<keyword evidence="3" id="KW-0067">ATP-binding</keyword>
<proteinExistence type="predicted"/>
<keyword evidence="3" id="KW-0347">Helicase</keyword>
<dbReference type="SMART" id="SM00847">
    <property type="entry name" value="HA2"/>
    <property type="match status" value="1"/>
</dbReference>
<dbReference type="EMBL" id="VWYZ01000059">
    <property type="protein sequence ID" value="NXF18169.1"/>
    <property type="molecule type" value="Genomic_DNA"/>
</dbReference>
<name>A0A7K8RJY1_9PASS</name>
<comment type="caution">
    <text evidence="3">The sequence shown here is derived from an EMBL/GenBank/DDBJ whole genome shotgun (WGS) entry which is preliminary data.</text>
</comment>
<evidence type="ECO:0000313" key="3">
    <source>
        <dbReference type="EMBL" id="NXF18169.1"/>
    </source>
</evidence>
<feature type="domain" description="Helicase-associated" evidence="2">
    <location>
        <begin position="261"/>
        <end position="342"/>
    </location>
</feature>
<evidence type="ECO:0000313" key="4">
    <source>
        <dbReference type="Proteomes" id="UP000574210"/>
    </source>
</evidence>
<protein>
    <submittedName>
        <fullName evidence="3">TDRD9 helicase</fullName>
    </submittedName>
</protein>
<keyword evidence="1" id="KW-0963">Cytoplasm</keyword>
<dbReference type="GO" id="GO:0003723">
    <property type="term" value="F:RNA binding"/>
    <property type="evidence" value="ECO:0007669"/>
    <property type="project" value="TreeGrafter"/>
</dbReference>
<keyword evidence="4" id="KW-1185">Reference proteome</keyword>
<sequence>QIILMSASINSKELADYFALPVHNGLNPVCIFKVEGRPFAVEEYYLDDLKDIFDLQFHHQSLGQPVIEQKMYQVAVSLIQSFDELEKRSNGEKRNFRGTLERGSVLVFLPGLGEIRYMHSCLSDKYQRWQVYPLHACATLEEQSKVFSPTVPGYRKVILATNVAESSVTVPDVKYGKLSKSSNSLYTVFVIFSILVLCLVSRICHCSKHCCWHGRVTIIFSFLQHCPLGSTVLKLKKLDMGEPKALLATALSPPSVGDIERTIVQLKELGALTTSLQTEDLHDGELTFLGMILTQLPLDLHLGKLIVLGHVFGCLEECLIIAAALSSRNFFAVPFKKHVDAYR</sequence>
<dbReference type="InterPro" id="IPR027417">
    <property type="entry name" value="P-loop_NTPase"/>
</dbReference>
<gene>
    <name evidence="3" type="primary">Tdrd9</name>
    <name evidence="3" type="ORF">RHOROS_R12686</name>
</gene>
<accession>A0A7K8RJY1</accession>
<dbReference type="Pfam" id="PF21010">
    <property type="entry name" value="HA2_C"/>
    <property type="match status" value="1"/>
</dbReference>
<dbReference type="Proteomes" id="UP000574210">
    <property type="component" value="Unassembled WGS sequence"/>
</dbReference>
<dbReference type="GO" id="GO:0004386">
    <property type="term" value="F:helicase activity"/>
    <property type="evidence" value="ECO:0007669"/>
    <property type="project" value="UniProtKB-KW"/>
</dbReference>
<keyword evidence="3" id="KW-0378">Hydrolase</keyword>
<dbReference type="PANTHER" id="PTHR18934">
    <property type="entry name" value="ATP-DEPENDENT RNA HELICASE"/>
    <property type="match status" value="1"/>
</dbReference>
<evidence type="ECO:0000256" key="1">
    <source>
        <dbReference type="ARBA" id="ARBA00022490"/>
    </source>
</evidence>